<evidence type="ECO:0000313" key="2">
    <source>
        <dbReference type="EMBL" id="KAK1301090.1"/>
    </source>
</evidence>
<keyword evidence="3" id="KW-1185">Reference proteome</keyword>
<proteinExistence type="predicted"/>
<accession>A0AAV9DIP8</accession>
<evidence type="ECO:0000256" key="1">
    <source>
        <dbReference type="SAM" id="MobiDB-lite"/>
    </source>
</evidence>
<dbReference type="EMBL" id="JAUJYO010000013">
    <property type="protein sequence ID" value="KAK1301090.1"/>
    <property type="molecule type" value="Genomic_DNA"/>
</dbReference>
<dbReference type="AlphaFoldDB" id="A0AAV9DIP8"/>
<reference evidence="2" key="2">
    <citation type="submission" date="2023-06" db="EMBL/GenBank/DDBJ databases">
        <authorList>
            <person name="Ma L."/>
            <person name="Liu K.-W."/>
            <person name="Li Z."/>
            <person name="Hsiao Y.-Y."/>
            <person name="Qi Y."/>
            <person name="Fu T."/>
            <person name="Tang G."/>
            <person name="Zhang D."/>
            <person name="Sun W.-H."/>
            <person name="Liu D.-K."/>
            <person name="Li Y."/>
            <person name="Chen G.-Z."/>
            <person name="Liu X.-D."/>
            <person name="Liao X.-Y."/>
            <person name="Jiang Y.-T."/>
            <person name="Yu X."/>
            <person name="Hao Y."/>
            <person name="Huang J."/>
            <person name="Zhao X.-W."/>
            <person name="Ke S."/>
            <person name="Chen Y.-Y."/>
            <person name="Wu W.-L."/>
            <person name="Hsu J.-L."/>
            <person name="Lin Y.-F."/>
            <person name="Huang M.-D."/>
            <person name="Li C.-Y."/>
            <person name="Huang L."/>
            <person name="Wang Z.-W."/>
            <person name="Zhao X."/>
            <person name="Zhong W.-Y."/>
            <person name="Peng D.-H."/>
            <person name="Ahmad S."/>
            <person name="Lan S."/>
            <person name="Zhang J.-S."/>
            <person name="Tsai W.-C."/>
            <person name="Van De Peer Y."/>
            <person name="Liu Z.-J."/>
        </authorList>
    </citation>
    <scope>NUCLEOTIDE SEQUENCE</scope>
    <source>
        <strain evidence="2">CP</strain>
        <tissue evidence="2">Leaves</tissue>
    </source>
</reference>
<organism evidence="2 3">
    <name type="scientific">Acorus calamus</name>
    <name type="common">Sweet flag</name>
    <dbReference type="NCBI Taxonomy" id="4465"/>
    <lineage>
        <taxon>Eukaryota</taxon>
        <taxon>Viridiplantae</taxon>
        <taxon>Streptophyta</taxon>
        <taxon>Embryophyta</taxon>
        <taxon>Tracheophyta</taxon>
        <taxon>Spermatophyta</taxon>
        <taxon>Magnoliopsida</taxon>
        <taxon>Liliopsida</taxon>
        <taxon>Acoraceae</taxon>
        <taxon>Acorus</taxon>
    </lineage>
</organism>
<protein>
    <submittedName>
        <fullName evidence="2">Uncharacterized protein</fullName>
    </submittedName>
</protein>
<reference evidence="2" key="1">
    <citation type="journal article" date="2023" name="Nat. Commun.">
        <title>Diploid and tetraploid genomes of Acorus and the evolution of monocots.</title>
        <authorList>
            <person name="Ma L."/>
            <person name="Liu K.W."/>
            <person name="Li Z."/>
            <person name="Hsiao Y.Y."/>
            <person name="Qi Y."/>
            <person name="Fu T."/>
            <person name="Tang G.D."/>
            <person name="Zhang D."/>
            <person name="Sun W.H."/>
            <person name="Liu D.K."/>
            <person name="Li Y."/>
            <person name="Chen G.Z."/>
            <person name="Liu X.D."/>
            <person name="Liao X.Y."/>
            <person name="Jiang Y.T."/>
            <person name="Yu X."/>
            <person name="Hao Y."/>
            <person name="Huang J."/>
            <person name="Zhao X.W."/>
            <person name="Ke S."/>
            <person name="Chen Y.Y."/>
            <person name="Wu W.L."/>
            <person name="Hsu J.L."/>
            <person name="Lin Y.F."/>
            <person name="Huang M.D."/>
            <person name="Li C.Y."/>
            <person name="Huang L."/>
            <person name="Wang Z.W."/>
            <person name="Zhao X."/>
            <person name="Zhong W.Y."/>
            <person name="Peng D.H."/>
            <person name="Ahmad S."/>
            <person name="Lan S."/>
            <person name="Zhang J.S."/>
            <person name="Tsai W.C."/>
            <person name="Van de Peer Y."/>
            <person name="Liu Z.J."/>
        </authorList>
    </citation>
    <scope>NUCLEOTIDE SEQUENCE</scope>
    <source>
        <strain evidence="2">CP</strain>
    </source>
</reference>
<feature type="compositionally biased region" description="Basic residues" evidence="1">
    <location>
        <begin position="67"/>
        <end position="78"/>
    </location>
</feature>
<comment type="caution">
    <text evidence="2">The sequence shown here is derived from an EMBL/GenBank/DDBJ whole genome shotgun (WGS) entry which is preliminary data.</text>
</comment>
<dbReference type="Proteomes" id="UP001180020">
    <property type="component" value="Unassembled WGS sequence"/>
</dbReference>
<name>A0AAV9DIP8_ACOCL</name>
<sequence length="91" mass="9944">MGLVLDKAQDGPCQGRGPVWPCLGKAQDSLAKARAQNGPAWTGPKPSPALPRQGQGPVRPCCLSRANNKKKKKKKKEKKKEEVKVTWIKSK</sequence>
<evidence type="ECO:0000313" key="3">
    <source>
        <dbReference type="Proteomes" id="UP001180020"/>
    </source>
</evidence>
<feature type="region of interest" description="Disordered" evidence="1">
    <location>
        <begin position="30"/>
        <end position="91"/>
    </location>
</feature>
<gene>
    <name evidence="2" type="ORF">QJS10_CPB13g00396</name>
</gene>